<dbReference type="InterPro" id="IPR004013">
    <property type="entry name" value="PHP_dom"/>
</dbReference>
<evidence type="ECO:0000313" key="2">
    <source>
        <dbReference type="EMBL" id="KPL72297.1"/>
    </source>
</evidence>
<dbReference type="InterPro" id="IPR003141">
    <property type="entry name" value="Pol/His_phosphatase_N"/>
</dbReference>
<dbReference type="Gene3D" id="3.20.20.140">
    <property type="entry name" value="Metal-dependent hydrolases"/>
    <property type="match status" value="1"/>
</dbReference>
<evidence type="ECO:0000259" key="1">
    <source>
        <dbReference type="SMART" id="SM00481"/>
    </source>
</evidence>
<dbReference type="SUPFAM" id="SSF89550">
    <property type="entry name" value="PHP domain-like"/>
    <property type="match status" value="1"/>
</dbReference>
<accession>A0A0P6WT56</accession>
<name>A0A0P6WT56_9CHLR</name>
<dbReference type="PANTHER" id="PTHR42924">
    <property type="entry name" value="EXONUCLEASE"/>
    <property type="match status" value="1"/>
</dbReference>
<dbReference type="Proteomes" id="UP000050417">
    <property type="component" value="Unassembled WGS sequence"/>
</dbReference>
<dbReference type="InterPro" id="IPR052018">
    <property type="entry name" value="PHP_domain"/>
</dbReference>
<gene>
    <name evidence="2" type="ORF">ADN00_15485</name>
</gene>
<dbReference type="PANTHER" id="PTHR42924:SF3">
    <property type="entry name" value="POLYMERASE_HISTIDINOL PHOSPHATASE N-TERMINAL DOMAIN-CONTAINING PROTEIN"/>
    <property type="match status" value="1"/>
</dbReference>
<evidence type="ECO:0000313" key="3">
    <source>
        <dbReference type="Proteomes" id="UP000050417"/>
    </source>
</evidence>
<dbReference type="STRING" id="1134406.ADN00_15485"/>
<sequence>MHVHTVLSPCGDIEMIPPLIVEAAIEKGIQLIAITDHNASANIWAVQKAAEGTGLSVLPGMELQTAEDIHCLCLFDTLEQIEMLQHDVDTNLPALENRPDFFGEQFVVDPTGDFIRREHRLLLTSTRLTLKQAFQRVLELGGLFIPAHINRQAFGLMPTLGLIPPDIDLEAVEISRHMKISDAQKKYPQITNIPTIQSGDVHYLEDFLGTTYFKIAHPTIAELRMALKNQNGRMVLIQEQ</sequence>
<dbReference type="AlphaFoldDB" id="A0A0P6WT56"/>
<dbReference type="EMBL" id="LGCL01000039">
    <property type="protein sequence ID" value="KPL72297.1"/>
    <property type="molecule type" value="Genomic_DNA"/>
</dbReference>
<keyword evidence="3" id="KW-1185">Reference proteome</keyword>
<comment type="caution">
    <text evidence="2">The sequence shown here is derived from an EMBL/GenBank/DDBJ whole genome shotgun (WGS) entry which is preliminary data.</text>
</comment>
<dbReference type="GO" id="GO:0035312">
    <property type="term" value="F:5'-3' DNA exonuclease activity"/>
    <property type="evidence" value="ECO:0007669"/>
    <property type="project" value="TreeGrafter"/>
</dbReference>
<protein>
    <recommendedName>
        <fullName evidence="1">Polymerase/histidinol phosphatase N-terminal domain-containing protein</fullName>
    </recommendedName>
</protein>
<dbReference type="Pfam" id="PF02811">
    <property type="entry name" value="PHP"/>
    <property type="match status" value="1"/>
</dbReference>
<dbReference type="CDD" id="cd07432">
    <property type="entry name" value="PHP_HisPPase"/>
    <property type="match status" value="1"/>
</dbReference>
<proteinExistence type="predicted"/>
<organism evidence="2 3">
    <name type="scientific">Ornatilinea apprima</name>
    <dbReference type="NCBI Taxonomy" id="1134406"/>
    <lineage>
        <taxon>Bacteria</taxon>
        <taxon>Bacillati</taxon>
        <taxon>Chloroflexota</taxon>
        <taxon>Anaerolineae</taxon>
        <taxon>Anaerolineales</taxon>
        <taxon>Anaerolineaceae</taxon>
        <taxon>Ornatilinea</taxon>
    </lineage>
</organism>
<dbReference type="SMART" id="SM00481">
    <property type="entry name" value="POLIIIAc"/>
    <property type="match status" value="1"/>
</dbReference>
<feature type="domain" description="Polymerase/histidinol phosphatase N-terminal" evidence="1">
    <location>
        <begin position="1"/>
        <end position="67"/>
    </location>
</feature>
<dbReference type="GO" id="GO:0004534">
    <property type="term" value="F:5'-3' RNA exonuclease activity"/>
    <property type="evidence" value="ECO:0007669"/>
    <property type="project" value="TreeGrafter"/>
</dbReference>
<reference evidence="2 3" key="1">
    <citation type="submission" date="2015-07" db="EMBL/GenBank/DDBJ databases">
        <title>Genome sequence of Ornatilinea apprima DSM 23815.</title>
        <authorList>
            <person name="Hemp J."/>
            <person name="Ward L.M."/>
            <person name="Pace L.A."/>
            <person name="Fischer W.W."/>
        </authorList>
    </citation>
    <scope>NUCLEOTIDE SEQUENCE [LARGE SCALE GENOMIC DNA]</scope>
    <source>
        <strain evidence="2 3">P3M-1</strain>
    </source>
</reference>
<dbReference type="InterPro" id="IPR016195">
    <property type="entry name" value="Pol/histidinol_Pase-like"/>
</dbReference>